<dbReference type="RefSeq" id="XP_048135976.1">
    <property type="nucleotide sequence ID" value="XM_048280019.1"/>
</dbReference>
<dbReference type="PANTHER" id="PTHR10242">
    <property type="entry name" value="8-OXOGUANINE DNA GLYCOSYLASE"/>
    <property type="match status" value="1"/>
</dbReference>
<reference evidence="6" key="1">
    <citation type="submission" date="2025-08" db="UniProtKB">
        <authorList>
            <consortium name="RefSeq"/>
        </authorList>
    </citation>
    <scope>IDENTIFICATION</scope>
    <source>
        <tissue evidence="6">Leaf</tissue>
    </source>
</reference>
<comment type="catalytic activity">
    <reaction evidence="3">
        <text>2'-deoxyribonucleotide-(2'-deoxyribose 5'-phosphate)-2'-deoxyribonucleotide-DNA = a 3'-end 2'-deoxyribonucleotide-(2,3-dehydro-2,3-deoxyribose 5'-phosphate)-DNA + a 5'-end 5'-phospho-2'-deoxyribonucleoside-DNA + H(+)</text>
        <dbReference type="Rhea" id="RHEA:66592"/>
        <dbReference type="Rhea" id="RHEA-COMP:13180"/>
        <dbReference type="Rhea" id="RHEA-COMP:16897"/>
        <dbReference type="Rhea" id="RHEA-COMP:17067"/>
        <dbReference type="ChEBI" id="CHEBI:15378"/>
        <dbReference type="ChEBI" id="CHEBI:136412"/>
        <dbReference type="ChEBI" id="CHEBI:157695"/>
        <dbReference type="ChEBI" id="CHEBI:167181"/>
        <dbReference type="EC" id="4.2.99.18"/>
    </reaction>
</comment>
<protein>
    <recommendedName>
        <fullName evidence="2">DNA-(apurinic or apyrimidinic site) lyase</fullName>
        <ecNumber evidence="2">4.2.99.18</ecNumber>
    </recommendedName>
</protein>
<evidence type="ECO:0000256" key="1">
    <source>
        <dbReference type="ARBA" id="ARBA00010679"/>
    </source>
</evidence>
<dbReference type="InterPro" id="IPR003265">
    <property type="entry name" value="HhH-GPD_domain"/>
</dbReference>
<keyword evidence="5" id="KW-1185">Reference proteome</keyword>
<dbReference type="GeneID" id="115726795"/>
<evidence type="ECO:0000313" key="6">
    <source>
        <dbReference type="RefSeq" id="XP_048135976.1"/>
    </source>
</evidence>
<accession>A0ABM3HH91</accession>
<evidence type="ECO:0000259" key="4">
    <source>
        <dbReference type="Pfam" id="PF00730"/>
    </source>
</evidence>
<dbReference type="InterPro" id="IPR052054">
    <property type="entry name" value="Oxidative_DNA_repair_enzyme"/>
</dbReference>
<name>A0ABM3HH91_9MYRT</name>
<comment type="similarity">
    <text evidence="1">Belongs to the type-1 OGG1 family.</text>
</comment>
<dbReference type="Pfam" id="PF00730">
    <property type="entry name" value="HhH-GPD"/>
    <property type="match status" value="1"/>
</dbReference>
<gene>
    <name evidence="6" type="primary">LOC115726795</name>
</gene>
<dbReference type="PANTHER" id="PTHR10242:SF4">
    <property type="entry name" value="OS07G0657600 PROTEIN"/>
    <property type="match status" value="1"/>
</dbReference>
<evidence type="ECO:0000313" key="5">
    <source>
        <dbReference type="Proteomes" id="UP000827889"/>
    </source>
</evidence>
<dbReference type="InterPro" id="IPR011257">
    <property type="entry name" value="DNA_glycosylase"/>
</dbReference>
<dbReference type="EC" id="4.2.99.18" evidence="2"/>
<feature type="domain" description="HhH-GPD" evidence="4">
    <location>
        <begin position="103"/>
        <end position="277"/>
    </location>
</feature>
<evidence type="ECO:0000256" key="2">
    <source>
        <dbReference type="ARBA" id="ARBA00012720"/>
    </source>
</evidence>
<organism evidence="5 6">
    <name type="scientific">Rhodamnia argentea</name>
    <dbReference type="NCBI Taxonomy" id="178133"/>
    <lineage>
        <taxon>Eukaryota</taxon>
        <taxon>Viridiplantae</taxon>
        <taxon>Streptophyta</taxon>
        <taxon>Embryophyta</taxon>
        <taxon>Tracheophyta</taxon>
        <taxon>Spermatophyta</taxon>
        <taxon>Magnoliopsida</taxon>
        <taxon>eudicotyledons</taxon>
        <taxon>Gunneridae</taxon>
        <taxon>Pentapetalae</taxon>
        <taxon>rosids</taxon>
        <taxon>malvids</taxon>
        <taxon>Myrtales</taxon>
        <taxon>Myrtaceae</taxon>
        <taxon>Myrtoideae</taxon>
        <taxon>Myrteae</taxon>
        <taxon>Australasian group</taxon>
        <taxon>Rhodamnia</taxon>
    </lineage>
</organism>
<dbReference type="SUPFAM" id="SSF48150">
    <property type="entry name" value="DNA-glycosylase"/>
    <property type="match status" value="1"/>
</dbReference>
<evidence type="ECO:0000256" key="3">
    <source>
        <dbReference type="ARBA" id="ARBA00044632"/>
    </source>
</evidence>
<dbReference type="Proteomes" id="UP000827889">
    <property type="component" value="Chromosome 6"/>
</dbReference>
<sequence length="329" mass="37968">MEEFDLQLCLDGSSSTFNLEKVVCNHGFFMMAPNQWIPSTKTLRRPLRLADLSSSVEEQVTRMLRLLERDEHNVNEFHKVHPEAKDKGFGRVFRSPSLFEDVVKSILLCNCQWKRTLEMAQALCALQLELSTRGSKGKKRRREKDGALPIPAETEGKEVDLGNFPSPKELANLEADYLQTECNLGYRSKYIVKLAREIEEGKRKIDEYEGVQDAASCRILIQRISGVGPFVRASILMCLGFYDEVPWDSETIKLLKHVHARERCTKKTIKRDLKEIYDKYAPFQCLAYWLDLLEFYERKFGKLSELSHTMYHTVASSTQIRESNHPPAI</sequence>
<dbReference type="Gene3D" id="1.10.340.30">
    <property type="entry name" value="Hypothetical protein, domain 2"/>
    <property type="match status" value="1"/>
</dbReference>
<proteinExistence type="inferred from homology"/>